<evidence type="ECO:0000259" key="4">
    <source>
        <dbReference type="Pfam" id="PF13458"/>
    </source>
</evidence>
<dbReference type="InterPro" id="IPR051010">
    <property type="entry name" value="BCAA_transport"/>
</dbReference>
<sequence>MTIYNNRSFKSAKFFNSLVFRAILIAGIIFSSAFSDVKVAFASEKTPPEVGFGDKSQEAIMKERPRDPKIGVLAPISGELKVFGEDAVDGAELAADEVNAKGGIKNNELELLVYDTGGSMPGARLGVETFIKHRVIAVVGAATAEVSFASNKSLNENQMILISAGSRRRLGDTGPYNFRNTLKDKDGISGLVKHLVEKNGWKRFAILTSLVNDYSIKLTAAFKASISKTDAKLSHELYFVSSQMKNVAGDETSLSAQVKKLHENTPDALIYTGDGDEAADLVKEMRAQGIDIPLIGGEDLMVPAFTALGKKAEGTLIYGGFNVHSDRPNVKKFVDEFTKRYKRPPSRLAALSYDAYMLLADAIDRAPSLRPTHVRLALLDTKDFRGVTGKVTFDDTGEAKKDVFIFKFTKSSKGGYGFKCIVDPS</sequence>
<dbReference type="GO" id="GO:0006865">
    <property type="term" value="P:amino acid transport"/>
    <property type="evidence" value="ECO:0007669"/>
    <property type="project" value="UniProtKB-KW"/>
</dbReference>
<gene>
    <name evidence="5" type="ORF">MNBD_NITROSPINAE01-1229</name>
</gene>
<evidence type="ECO:0000256" key="3">
    <source>
        <dbReference type="ARBA" id="ARBA00022970"/>
    </source>
</evidence>
<organism evidence="5">
    <name type="scientific">hydrothermal vent metagenome</name>
    <dbReference type="NCBI Taxonomy" id="652676"/>
    <lineage>
        <taxon>unclassified sequences</taxon>
        <taxon>metagenomes</taxon>
        <taxon>ecological metagenomes</taxon>
    </lineage>
</organism>
<dbReference type="EMBL" id="UOGC01000057">
    <property type="protein sequence ID" value="VAX17685.1"/>
    <property type="molecule type" value="Genomic_DNA"/>
</dbReference>
<accession>A0A3B1CG10</accession>
<evidence type="ECO:0000313" key="5">
    <source>
        <dbReference type="EMBL" id="VAX17685.1"/>
    </source>
</evidence>
<dbReference type="AlphaFoldDB" id="A0A3B1CG10"/>
<keyword evidence="1" id="KW-0813">Transport</keyword>
<dbReference type="InterPro" id="IPR000709">
    <property type="entry name" value="Leu_Ile_Val-bd"/>
</dbReference>
<evidence type="ECO:0000256" key="2">
    <source>
        <dbReference type="ARBA" id="ARBA00022729"/>
    </source>
</evidence>
<dbReference type="PRINTS" id="PR00337">
    <property type="entry name" value="LEUILEVALBP"/>
</dbReference>
<dbReference type="PANTHER" id="PTHR30483">
    <property type="entry name" value="LEUCINE-SPECIFIC-BINDING PROTEIN"/>
    <property type="match status" value="1"/>
</dbReference>
<dbReference type="InterPro" id="IPR028082">
    <property type="entry name" value="Peripla_BP_I"/>
</dbReference>
<reference evidence="5" key="1">
    <citation type="submission" date="2018-06" db="EMBL/GenBank/DDBJ databases">
        <authorList>
            <person name="Zhirakovskaya E."/>
        </authorList>
    </citation>
    <scope>NUCLEOTIDE SEQUENCE</scope>
</reference>
<dbReference type="SUPFAM" id="SSF53822">
    <property type="entry name" value="Periplasmic binding protein-like I"/>
    <property type="match status" value="1"/>
</dbReference>
<protein>
    <recommendedName>
        <fullName evidence="4">Leucine-binding protein domain-containing protein</fullName>
    </recommendedName>
</protein>
<dbReference type="Pfam" id="PF13458">
    <property type="entry name" value="Peripla_BP_6"/>
    <property type="match status" value="1"/>
</dbReference>
<keyword evidence="2" id="KW-0732">Signal</keyword>
<dbReference type="PANTHER" id="PTHR30483:SF6">
    <property type="entry name" value="PERIPLASMIC BINDING PROTEIN OF ABC TRANSPORTER FOR NATURAL AMINO ACIDS"/>
    <property type="match status" value="1"/>
</dbReference>
<dbReference type="CDD" id="cd06347">
    <property type="entry name" value="PBP1_ABC_LivK_ligand_binding-like"/>
    <property type="match status" value="1"/>
</dbReference>
<dbReference type="InterPro" id="IPR028081">
    <property type="entry name" value="Leu-bd"/>
</dbReference>
<dbReference type="Gene3D" id="3.40.50.2300">
    <property type="match status" value="2"/>
</dbReference>
<proteinExistence type="predicted"/>
<feature type="domain" description="Leucine-binding protein" evidence="4">
    <location>
        <begin position="69"/>
        <end position="410"/>
    </location>
</feature>
<keyword evidence="3" id="KW-0029">Amino-acid transport</keyword>
<evidence type="ECO:0000256" key="1">
    <source>
        <dbReference type="ARBA" id="ARBA00022448"/>
    </source>
</evidence>
<name>A0A3B1CG10_9ZZZZ</name>